<comment type="caution">
    <text evidence="2">The sequence shown here is derived from an EMBL/GenBank/DDBJ whole genome shotgun (WGS) entry which is preliminary data.</text>
</comment>
<reference evidence="2 3" key="1">
    <citation type="submission" date="2016-07" db="EMBL/GenBank/DDBJ databases">
        <title>Pervasive Adenine N6-methylation of Active Genes in Fungi.</title>
        <authorList>
            <consortium name="DOE Joint Genome Institute"/>
            <person name="Mondo S.J."/>
            <person name="Dannebaum R.O."/>
            <person name="Kuo R.C."/>
            <person name="Labutti K."/>
            <person name="Haridas S."/>
            <person name="Kuo A."/>
            <person name="Salamov A."/>
            <person name="Ahrendt S.R."/>
            <person name="Lipzen A."/>
            <person name="Sullivan W."/>
            <person name="Andreopoulos W.B."/>
            <person name="Clum A."/>
            <person name="Lindquist E."/>
            <person name="Daum C."/>
            <person name="Ramamoorthy G.K."/>
            <person name="Gryganskyi A."/>
            <person name="Culley D."/>
            <person name="Magnuson J.K."/>
            <person name="James T.Y."/>
            <person name="O'Malley M.A."/>
            <person name="Stajich J.E."/>
            <person name="Spatafora J.W."/>
            <person name="Visel A."/>
            <person name="Grigoriev I.V."/>
        </authorList>
    </citation>
    <scope>NUCLEOTIDE SEQUENCE [LARGE SCALE GENOMIC DNA]</scope>
    <source>
        <strain evidence="2 3">CBS 115471</strain>
    </source>
</reference>
<evidence type="ECO:0000313" key="3">
    <source>
        <dbReference type="Proteomes" id="UP000193144"/>
    </source>
</evidence>
<dbReference type="STRING" id="1231657.A0A1Y1YWJ2"/>
<dbReference type="EMBL" id="MCFA01000158">
    <property type="protein sequence ID" value="ORY02361.1"/>
    <property type="molecule type" value="Genomic_DNA"/>
</dbReference>
<feature type="transmembrane region" description="Helical" evidence="1">
    <location>
        <begin position="530"/>
        <end position="551"/>
    </location>
</feature>
<evidence type="ECO:0000313" key="2">
    <source>
        <dbReference type="EMBL" id="ORY02361.1"/>
    </source>
</evidence>
<accession>A0A1Y1YWJ2</accession>
<keyword evidence="1" id="KW-0472">Membrane</keyword>
<feature type="transmembrane region" description="Helical" evidence="1">
    <location>
        <begin position="489"/>
        <end position="510"/>
    </location>
</feature>
<keyword evidence="1" id="KW-0812">Transmembrane</keyword>
<dbReference type="Proteomes" id="UP000193144">
    <property type="component" value="Unassembled WGS sequence"/>
</dbReference>
<proteinExistence type="predicted"/>
<dbReference type="PANTHER" id="PTHR35043:SF9">
    <property type="match status" value="1"/>
</dbReference>
<sequence length="585" mass="67814">MDLRNAPAPPDPPFYSWKPEPTTRGSFSIFSSCLITMTLCVWTSVHLNLPEYKKPSEQTWRKVMWLLIALLAPEYVAVTAYCQYKEAEELGRFMREELGQDEPQPWWRHLLAFRPALSSIAGCIVAPFKACSDYFLGDCKFCINPPSGWHMHPYIPEKYQEETTIKGRHLWTSTHSFYAVMGGFALSTHGQERNYLPGNRRRMTLTPKVIRLLARKDPTLLLDVSESEIRDKSKASGLAKTIVCFQASWFCIQCCTRWNQGLAVSLLELNTFAHSLCALLIFLFWWDKPLDIESPSLLHDERMQLLGASLAHHIYRHDQSRSKYRKFRLSAERFPAQISYPRRRKSLPSEIDRNVREIDLFWRQQHAGIKFHGYRSNKGRTPEDYAQEFVSLSSNELHCFHLLRSVSWREDPSWTKGVEKSLRRHGAWLLADRVSDFPQSRFLLGRNLEYFEITRSRLMIAIVLAGLCYGGLHLTAWNSSYRSVLEMKLWKISAVAIMVSGFIFLAAVFIVECGEWILHGANFPKIRRVWDQSVIVGVWLFLALVAPLYIFSRVYLVVESFLGLTHLPETAFLVPKWSQYFPHFA</sequence>
<feature type="transmembrane region" description="Helical" evidence="1">
    <location>
        <begin position="27"/>
        <end position="45"/>
    </location>
</feature>
<name>A0A1Y1YWJ2_9PLEO</name>
<organism evidence="2 3">
    <name type="scientific">Clohesyomyces aquaticus</name>
    <dbReference type="NCBI Taxonomy" id="1231657"/>
    <lineage>
        <taxon>Eukaryota</taxon>
        <taxon>Fungi</taxon>
        <taxon>Dikarya</taxon>
        <taxon>Ascomycota</taxon>
        <taxon>Pezizomycotina</taxon>
        <taxon>Dothideomycetes</taxon>
        <taxon>Pleosporomycetidae</taxon>
        <taxon>Pleosporales</taxon>
        <taxon>Lindgomycetaceae</taxon>
        <taxon>Clohesyomyces</taxon>
    </lineage>
</organism>
<protein>
    <submittedName>
        <fullName evidence="2">Uncharacterized protein</fullName>
    </submittedName>
</protein>
<dbReference type="OrthoDB" id="3061561at2759"/>
<dbReference type="AlphaFoldDB" id="A0A1Y1YWJ2"/>
<dbReference type="PANTHER" id="PTHR35043">
    <property type="entry name" value="TRANSCRIPTION FACTOR DOMAIN-CONTAINING PROTEIN"/>
    <property type="match status" value="1"/>
</dbReference>
<keyword evidence="1" id="KW-1133">Transmembrane helix</keyword>
<evidence type="ECO:0000256" key="1">
    <source>
        <dbReference type="SAM" id="Phobius"/>
    </source>
</evidence>
<feature type="transmembrane region" description="Helical" evidence="1">
    <location>
        <begin position="458"/>
        <end position="477"/>
    </location>
</feature>
<keyword evidence="3" id="KW-1185">Reference proteome</keyword>
<gene>
    <name evidence="2" type="ORF">BCR34DRAFT_667700</name>
</gene>